<evidence type="ECO:0000313" key="2">
    <source>
        <dbReference type="Proteomes" id="UP000196573"/>
    </source>
</evidence>
<dbReference type="OrthoDB" id="5416005at2"/>
<sequence length="201" mass="23321">MRVLKTPFSYQVSAYDCVPISFINALAYLFERDDIPPLVIQKIYLYCLDTVTSQGNLGHGTTGLAIALLGNWLQKYQEGSFDVSTAYLDKDNFSIAAKGPLLDCLERGGTALIRLHTDKKLWHYVLALKMDEDWFYAFDPCRRGRKSIVKGQVEYITSAREQEPNLRIRREWMDTQSNRKRFCLGTLRERECLLIERRPRT</sequence>
<keyword evidence="2" id="KW-1185">Reference proteome</keyword>
<dbReference type="Proteomes" id="UP000196573">
    <property type="component" value="Unassembled WGS sequence"/>
</dbReference>
<dbReference type="EMBL" id="FWPT01000009">
    <property type="protein sequence ID" value="SMA49790.1"/>
    <property type="molecule type" value="Genomic_DNA"/>
</dbReference>
<name>A0A1X7ANX5_9GAMM</name>
<evidence type="ECO:0000313" key="1">
    <source>
        <dbReference type="EMBL" id="SMA49790.1"/>
    </source>
</evidence>
<dbReference type="AlphaFoldDB" id="A0A1X7ANX5"/>
<proteinExistence type="predicted"/>
<evidence type="ECO:0008006" key="3">
    <source>
        <dbReference type="Google" id="ProtNLM"/>
    </source>
</evidence>
<organism evidence="1 2">
    <name type="scientific">Parendozoicomonas haliclonae</name>
    <dbReference type="NCBI Taxonomy" id="1960125"/>
    <lineage>
        <taxon>Bacteria</taxon>
        <taxon>Pseudomonadati</taxon>
        <taxon>Pseudomonadota</taxon>
        <taxon>Gammaproteobacteria</taxon>
        <taxon>Oceanospirillales</taxon>
        <taxon>Endozoicomonadaceae</taxon>
        <taxon>Parendozoicomonas</taxon>
    </lineage>
</organism>
<gene>
    <name evidence="1" type="ORF">EHSB41UT_03579</name>
</gene>
<reference evidence="1 2" key="1">
    <citation type="submission" date="2017-03" db="EMBL/GenBank/DDBJ databases">
        <authorList>
            <person name="Afonso C.L."/>
            <person name="Miller P.J."/>
            <person name="Scott M.A."/>
            <person name="Spackman E."/>
            <person name="Goraichik I."/>
            <person name="Dimitrov K.M."/>
            <person name="Suarez D.L."/>
            <person name="Swayne D.E."/>
        </authorList>
    </citation>
    <scope>NUCLEOTIDE SEQUENCE [LARGE SCALE GENOMIC DNA]</scope>
    <source>
        <strain evidence="1">SB41UT1</strain>
    </source>
</reference>
<accession>A0A1X7ANX5</accession>
<protein>
    <recommendedName>
        <fullName evidence="3">Peptidase C39 domain-containing protein</fullName>
    </recommendedName>
</protein>
<dbReference type="RefSeq" id="WP_087112244.1">
    <property type="nucleotide sequence ID" value="NZ_CBCSCN010000011.1"/>
</dbReference>